<dbReference type="InParanoid" id="A0A218Z330"/>
<feature type="region of interest" description="Disordered" evidence="1">
    <location>
        <begin position="200"/>
        <end position="294"/>
    </location>
</feature>
<evidence type="ECO:0000313" key="2">
    <source>
        <dbReference type="EMBL" id="OWP02447.1"/>
    </source>
</evidence>
<evidence type="ECO:0000313" key="3">
    <source>
        <dbReference type="Proteomes" id="UP000242519"/>
    </source>
</evidence>
<sequence>MTAKLKRKEILRPITDDSNPITVMTKQGHLLEMLSDNSCGTGGFMAFCNNYTAVRDKNTLENETRISDLVFSVSALEQPPVLRWINASRTTAPFKAAFHLENCGSLSEAIVGRRSWTDPSVMIEVRELFLLDKDELKIHLAEHNQKLFNALVEAWTNVTNTESLLYGLKSWGQRDEVNAIREPDALIDEGIIARKFGKETNRDSSTVSDPDLGTNPLFLPSSSETPRLTREPGPRVRLDSAGLSPRDGSDEPRSPNLGAPTEDPLREVPEAEKSPRNENQRKRRSLRSDDRTDN</sequence>
<name>A0A218Z330_9HELO</name>
<protein>
    <submittedName>
        <fullName evidence="2">Uncharacterized protein</fullName>
    </submittedName>
</protein>
<proteinExistence type="predicted"/>
<keyword evidence="3" id="KW-1185">Reference proteome</keyword>
<dbReference type="AlphaFoldDB" id="A0A218Z330"/>
<feature type="compositionally biased region" description="Basic and acidic residues" evidence="1">
    <location>
        <begin position="227"/>
        <end position="238"/>
    </location>
</feature>
<evidence type="ECO:0000256" key="1">
    <source>
        <dbReference type="SAM" id="MobiDB-lite"/>
    </source>
</evidence>
<gene>
    <name evidence="2" type="ORF">B2J93_3567</name>
</gene>
<feature type="compositionally biased region" description="Basic and acidic residues" evidence="1">
    <location>
        <begin position="263"/>
        <end position="294"/>
    </location>
</feature>
<reference evidence="2 3" key="1">
    <citation type="submission" date="2017-04" db="EMBL/GenBank/DDBJ databases">
        <title>Draft genome sequence of Marssonina coronaria NL1: causal agent of apple blotch.</title>
        <authorList>
            <person name="Cheng Q."/>
        </authorList>
    </citation>
    <scope>NUCLEOTIDE SEQUENCE [LARGE SCALE GENOMIC DNA]</scope>
    <source>
        <strain evidence="2 3">NL1</strain>
    </source>
</reference>
<dbReference type="OrthoDB" id="4505337at2759"/>
<dbReference type="Proteomes" id="UP000242519">
    <property type="component" value="Unassembled WGS sequence"/>
</dbReference>
<dbReference type="EMBL" id="MZNU01000235">
    <property type="protein sequence ID" value="OWP02447.1"/>
    <property type="molecule type" value="Genomic_DNA"/>
</dbReference>
<accession>A0A218Z330</accession>
<organism evidence="2 3">
    <name type="scientific">Diplocarpon coronariae</name>
    <dbReference type="NCBI Taxonomy" id="2795749"/>
    <lineage>
        <taxon>Eukaryota</taxon>
        <taxon>Fungi</taxon>
        <taxon>Dikarya</taxon>
        <taxon>Ascomycota</taxon>
        <taxon>Pezizomycotina</taxon>
        <taxon>Leotiomycetes</taxon>
        <taxon>Helotiales</taxon>
        <taxon>Drepanopezizaceae</taxon>
        <taxon>Diplocarpon</taxon>
    </lineage>
</organism>
<comment type="caution">
    <text evidence="2">The sequence shown here is derived from an EMBL/GenBank/DDBJ whole genome shotgun (WGS) entry which is preliminary data.</text>
</comment>